<feature type="compositionally biased region" description="Low complexity" evidence="1">
    <location>
        <begin position="15"/>
        <end position="24"/>
    </location>
</feature>
<dbReference type="Proteomes" id="UP000006591">
    <property type="component" value="Chromosome 7"/>
</dbReference>
<accession>A0A0E0I094</accession>
<reference evidence="2" key="2">
    <citation type="submission" date="2018-04" db="EMBL/GenBank/DDBJ databases">
        <title>OnivRS2 (Oryza nivara Reference Sequence Version 2).</title>
        <authorList>
            <person name="Zhang J."/>
            <person name="Kudrna D."/>
            <person name="Lee S."/>
            <person name="Talag J."/>
            <person name="Rajasekar S."/>
            <person name="Welchert J."/>
            <person name="Hsing Y.-I."/>
            <person name="Wing R.A."/>
        </authorList>
    </citation>
    <scope>NUCLEOTIDE SEQUENCE [LARGE SCALE GENOMIC DNA]</scope>
    <source>
        <strain evidence="2">SL10</strain>
    </source>
</reference>
<evidence type="ECO:0000313" key="2">
    <source>
        <dbReference type="EnsemblPlants" id="ONIVA07G11490.1"/>
    </source>
</evidence>
<keyword evidence="3" id="KW-1185">Reference proteome</keyword>
<reference evidence="2" key="1">
    <citation type="submission" date="2015-04" db="UniProtKB">
        <authorList>
            <consortium name="EnsemblPlants"/>
        </authorList>
    </citation>
    <scope>IDENTIFICATION</scope>
    <source>
        <strain evidence="2">SL10</strain>
    </source>
</reference>
<sequence>MAAAGPSLLAPSRPGAGVATMAAGRRGRGGGTVRSRRRRGGGALCGVGGAAACCGFCRRRGRRIHPPVPPDPVLPFFSGCSSGALWRCGARSFFLRCSSLLRLGCFQSMPGSSLVEVACGFLASYSLVVGRAVSLLQLGSWV</sequence>
<dbReference type="Gramene" id="ONIVA07G11490.1">
    <property type="protein sequence ID" value="ONIVA07G11490.1"/>
    <property type="gene ID" value="ONIVA07G11490"/>
</dbReference>
<evidence type="ECO:0000256" key="1">
    <source>
        <dbReference type="SAM" id="MobiDB-lite"/>
    </source>
</evidence>
<organism evidence="2">
    <name type="scientific">Oryza nivara</name>
    <name type="common">Indian wild rice</name>
    <name type="synonym">Oryza sativa f. spontanea</name>
    <dbReference type="NCBI Taxonomy" id="4536"/>
    <lineage>
        <taxon>Eukaryota</taxon>
        <taxon>Viridiplantae</taxon>
        <taxon>Streptophyta</taxon>
        <taxon>Embryophyta</taxon>
        <taxon>Tracheophyta</taxon>
        <taxon>Spermatophyta</taxon>
        <taxon>Magnoliopsida</taxon>
        <taxon>Liliopsida</taxon>
        <taxon>Poales</taxon>
        <taxon>Poaceae</taxon>
        <taxon>BOP clade</taxon>
        <taxon>Oryzoideae</taxon>
        <taxon>Oryzeae</taxon>
        <taxon>Oryzinae</taxon>
        <taxon>Oryza</taxon>
    </lineage>
</organism>
<feature type="region of interest" description="Disordered" evidence="1">
    <location>
        <begin position="12"/>
        <end position="37"/>
    </location>
</feature>
<name>A0A0E0I094_ORYNI</name>
<dbReference type="AlphaFoldDB" id="A0A0E0I094"/>
<dbReference type="EnsemblPlants" id="ONIVA07G11490.1">
    <property type="protein sequence ID" value="ONIVA07G11490.1"/>
    <property type="gene ID" value="ONIVA07G11490"/>
</dbReference>
<dbReference type="HOGENOM" id="CLU_1818966_0_0_1"/>
<proteinExistence type="predicted"/>
<evidence type="ECO:0000313" key="3">
    <source>
        <dbReference type="Proteomes" id="UP000006591"/>
    </source>
</evidence>
<protein>
    <submittedName>
        <fullName evidence="2">Uncharacterized protein</fullName>
    </submittedName>
</protein>